<comment type="caution">
    <text evidence="2">The sequence shown here is derived from an EMBL/GenBank/DDBJ whole genome shotgun (WGS) entry which is preliminary data.</text>
</comment>
<organism evidence="2 3">
    <name type="scientific">Biostraticola tofi</name>
    <dbReference type="NCBI Taxonomy" id="466109"/>
    <lineage>
        <taxon>Bacteria</taxon>
        <taxon>Pseudomonadati</taxon>
        <taxon>Pseudomonadota</taxon>
        <taxon>Gammaproteobacteria</taxon>
        <taxon>Enterobacterales</taxon>
        <taxon>Bruguierivoracaceae</taxon>
        <taxon>Biostraticola</taxon>
    </lineage>
</organism>
<accession>A0A4R3Z2H6</accession>
<keyword evidence="1" id="KW-0812">Transmembrane</keyword>
<proteinExistence type="predicted"/>
<dbReference type="OrthoDB" id="6414990at2"/>
<protein>
    <submittedName>
        <fullName evidence="2">Uncharacterized protein DUF3561</fullName>
    </submittedName>
</protein>
<feature type="transmembrane region" description="Helical" evidence="1">
    <location>
        <begin position="32"/>
        <end position="53"/>
    </location>
</feature>
<sequence>MQQITRLKGIQPLRFTLKRHLSRHGNALPGSFWAGMAGFTFYWLAFAVPIIIYGANALFVLLYTWPFFLALMPLSVLIGMLFGLLLPGRILGVILLSGLSIFTLFWLVFSRLTGW</sequence>
<evidence type="ECO:0000256" key="1">
    <source>
        <dbReference type="SAM" id="Phobius"/>
    </source>
</evidence>
<dbReference type="AlphaFoldDB" id="A0A4R3Z2H6"/>
<keyword evidence="1" id="KW-1133">Transmembrane helix</keyword>
<dbReference type="InterPro" id="IPR022721">
    <property type="entry name" value="DUF3561"/>
</dbReference>
<feature type="transmembrane region" description="Helical" evidence="1">
    <location>
        <begin position="90"/>
        <end position="109"/>
    </location>
</feature>
<evidence type="ECO:0000313" key="2">
    <source>
        <dbReference type="EMBL" id="TCV99231.1"/>
    </source>
</evidence>
<feature type="transmembrane region" description="Helical" evidence="1">
    <location>
        <begin position="60"/>
        <end position="84"/>
    </location>
</feature>
<dbReference type="RefSeq" id="WP_131864590.1">
    <property type="nucleotide sequence ID" value="NZ_SMCR01000002.1"/>
</dbReference>
<name>A0A4R3Z2H6_9GAMM</name>
<dbReference type="Proteomes" id="UP000295719">
    <property type="component" value="Unassembled WGS sequence"/>
</dbReference>
<gene>
    <name evidence="2" type="ORF">EDC52_102573</name>
</gene>
<evidence type="ECO:0000313" key="3">
    <source>
        <dbReference type="Proteomes" id="UP000295719"/>
    </source>
</evidence>
<keyword evidence="3" id="KW-1185">Reference proteome</keyword>
<dbReference type="Pfam" id="PF12084">
    <property type="entry name" value="DUF3561"/>
    <property type="match status" value="1"/>
</dbReference>
<dbReference type="EMBL" id="SMCR01000002">
    <property type="protein sequence ID" value="TCV99231.1"/>
    <property type="molecule type" value="Genomic_DNA"/>
</dbReference>
<keyword evidence="1" id="KW-0472">Membrane</keyword>
<reference evidence="2 3" key="1">
    <citation type="submission" date="2019-03" db="EMBL/GenBank/DDBJ databases">
        <title>Genomic Encyclopedia of Type Strains, Phase IV (KMG-IV): sequencing the most valuable type-strain genomes for metagenomic binning, comparative biology and taxonomic classification.</title>
        <authorList>
            <person name="Goeker M."/>
        </authorList>
    </citation>
    <scope>NUCLEOTIDE SEQUENCE [LARGE SCALE GENOMIC DNA]</scope>
    <source>
        <strain evidence="2 3">DSM 19580</strain>
    </source>
</reference>